<dbReference type="PANTHER" id="PTHR35563:SF2">
    <property type="entry name" value="BARREL METAL-DEPENDENT HYDROLASE, PUTATIVE (AFU_ORTHOLOGUE AFUA_1G16240)-RELATED"/>
    <property type="match status" value="1"/>
</dbReference>
<dbReference type="EMBL" id="NEVS01000004">
    <property type="protein sequence ID" value="OZI61683.1"/>
    <property type="molecule type" value="Genomic_DNA"/>
</dbReference>
<dbReference type="PANTHER" id="PTHR35563">
    <property type="entry name" value="BARREL METAL-DEPENDENT HYDROLASE, PUTATIVE (AFU_ORTHOLOGUE AFUA_1G16240)-RELATED"/>
    <property type="match status" value="1"/>
</dbReference>
<dbReference type="Proteomes" id="UP000215767">
    <property type="component" value="Unassembled WGS sequence"/>
</dbReference>
<keyword evidence="3" id="KW-1185">Reference proteome</keyword>
<name>A0A261UL93_9BORD</name>
<dbReference type="GO" id="GO:0016787">
    <property type="term" value="F:hydrolase activity"/>
    <property type="evidence" value="ECO:0007669"/>
    <property type="project" value="UniProtKB-KW"/>
</dbReference>
<organism evidence="2 3">
    <name type="scientific">Bordetella genomosp. 11</name>
    <dbReference type="NCBI Taxonomy" id="1416808"/>
    <lineage>
        <taxon>Bacteria</taxon>
        <taxon>Pseudomonadati</taxon>
        <taxon>Pseudomonadota</taxon>
        <taxon>Betaproteobacteria</taxon>
        <taxon>Burkholderiales</taxon>
        <taxon>Alcaligenaceae</taxon>
        <taxon>Bordetella</taxon>
    </lineage>
</organism>
<dbReference type="OrthoDB" id="9787654at2"/>
<accession>A0A261UL93</accession>
<sequence>MTKPCLPPHSGFAPVRFTVPAGACDSHAHVFGPYDRFPLSEDRSYTPPENGAERFIAHLDRLGLTRGVLVTASAQGDDNRNVLQALAAYPERLRAVAVIRGDISDKDLDALAGQGVRGARFNLYKHDGKAVYRNGVGIDDFVALAPRLKARGMHAQIWIHAPDLQELAPTLLATGVDLVVDHQGRMNASRGVGDPGFQFLCKLLAEGKAWTKISGADRNTAVGSPFADIAPFATSLLKANSERVVWGTDWPHINYYDAAHVPDDGILLNLLADWMPDEATRKRVLVDNPARLYGFGAV</sequence>
<evidence type="ECO:0000313" key="3">
    <source>
        <dbReference type="Proteomes" id="UP000215767"/>
    </source>
</evidence>
<protein>
    <submittedName>
        <fullName evidence="2">Amidohydrolase</fullName>
    </submittedName>
</protein>
<feature type="domain" description="Amidohydrolase-related" evidence="1">
    <location>
        <begin position="24"/>
        <end position="295"/>
    </location>
</feature>
<dbReference type="Gene3D" id="3.20.20.140">
    <property type="entry name" value="Metal-dependent hydrolases"/>
    <property type="match status" value="1"/>
</dbReference>
<dbReference type="SUPFAM" id="SSF51556">
    <property type="entry name" value="Metallo-dependent hydrolases"/>
    <property type="match status" value="1"/>
</dbReference>
<proteinExistence type="predicted"/>
<reference evidence="3" key="1">
    <citation type="submission" date="2017-05" db="EMBL/GenBank/DDBJ databases">
        <title>Complete and WGS of Bordetella genogroups.</title>
        <authorList>
            <person name="Spilker T."/>
            <person name="Lipuma J."/>
        </authorList>
    </citation>
    <scope>NUCLEOTIDE SEQUENCE [LARGE SCALE GENOMIC DNA]</scope>
    <source>
        <strain evidence="3">AU8856</strain>
    </source>
</reference>
<dbReference type="InterPro" id="IPR052358">
    <property type="entry name" value="Aro_Compnd_Degr_Hydrolases"/>
</dbReference>
<evidence type="ECO:0000313" key="2">
    <source>
        <dbReference type="EMBL" id="OZI61683.1"/>
    </source>
</evidence>
<dbReference type="Pfam" id="PF04909">
    <property type="entry name" value="Amidohydro_2"/>
    <property type="match status" value="1"/>
</dbReference>
<dbReference type="RefSeq" id="WP_094843080.1">
    <property type="nucleotide sequence ID" value="NZ_NEVS01000004.1"/>
</dbReference>
<dbReference type="InterPro" id="IPR032466">
    <property type="entry name" value="Metal_Hydrolase"/>
</dbReference>
<dbReference type="AlphaFoldDB" id="A0A261UL93"/>
<evidence type="ECO:0000259" key="1">
    <source>
        <dbReference type="Pfam" id="PF04909"/>
    </source>
</evidence>
<gene>
    <name evidence="2" type="ORF">CAL28_20690</name>
</gene>
<keyword evidence="2" id="KW-0378">Hydrolase</keyword>
<dbReference type="InterPro" id="IPR006680">
    <property type="entry name" value="Amidohydro-rel"/>
</dbReference>
<comment type="caution">
    <text evidence="2">The sequence shown here is derived from an EMBL/GenBank/DDBJ whole genome shotgun (WGS) entry which is preliminary data.</text>
</comment>